<organism evidence="1 2">
    <name type="scientific">Klebsiella pneumoniae</name>
    <dbReference type="NCBI Taxonomy" id="573"/>
    <lineage>
        <taxon>Bacteria</taxon>
        <taxon>Pseudomonadati</taxon>
        <taxon>Pseudomonadota</taxon>
        <taxon>Gammaproteobacteria</taxon>
        <taxon>Enterobacterales</taxon>
        <taxon>Enterobacteriaceae</taxon>
        <taxon>Klebsiella/Raoultella group</taxon>
        <taxon>Klebsiella</taxon>
        <taxon>Klebsiella pneumoniae complex</taxon>
    </lineage>
</organism>
<evidence type="ECO:0000313" key="2">
    <source>
        <dbReference type="Proteomes" id="UP000031820"/>
    </source>
</evidence>
<reference evidence="1 2" key="1">
    <citation type="submission" date="2014-10" db="EMBL/GenBank/DDBJ databases">
        <title>Plasmid movement, recombination, and chromosomal integration amongst multidrug resistant commensal Escherichia coli clones within a single commercial turkey flock.</title>
        <authorList>
            <person name="Lang K."/>
            <person name="Dorn K."/>
            <person name="Danzeisen J."/>
            <person name="Johnson T."/>
        </authorList>
    </citation>
    <scope>NUCLEOTIDE SEQUENCE [LARGE SCALE GENOMIC DNA]</scope>
    <source>
        <strain evidence="1 2">UMNturkey9</strain>
    </source>
</reference>
<protein>
    <submittedName>
        <fullName evidence="1">Uncharacterized protein</fullName>
    </submittedName>
</protein>
<name>A0AAW3FWB4_KLEPN</name>
<dbReference type="RefSeq" id="WP_009484338.1">
    <property type="nucleotide sequence ID" value="NZ_ABLUVU020000005.1"/>
</dbReference>
<evidence type="ECO:0000313" key="1">
    <source>
        <dbReference type="EMBL" id="KII03415.1"/>
    </source>
</evidence>
<dbReference type="AlphaFoldDB" id="A0AAW3FWB4"/>
<gene>
    <name evidence="1" type="ORF">LS45_15985</name>
</gene>
<proteinExistence type="predicted"/>
<comment type="caution">
    <text evidence="1">The sequence shown here is derived from an EMBL/GenBank/DDBJ whole genome shotgun (WGS) entry which is preliminary data.</text>
</comment>
<accession>A0AAW3FWB4</accession>
<dbReference type="EMBL" id="JRRF01000015">
    <property type="protein sequence ID" value="KII03415.1"/>
    <property type="molecule type" value="Genomic_DNA"/>
</dbReference>
<dbReference type="Proteomes" id="UP000031820">
    <property type="component" value="Unassembled WGS sequence"/>
</dbReference>
<sequence>MIVTLEKASALAIGNTQALRGHLSGQTLVDNVMNDFESVDFI</sequence>